<sequence length="103" mass="11246">MLHFNNSFRGCTAEPNSTLQICCTAVGKTPMFVNETYGCPFNYTGDLKKEWDVCMARSRTNHSVICSSPALPTQPSSAEASRISKFLAAMVITSLIGTLSYVQ</sequence>
<accession>A0AAW0GIF4</accession>
<dbReference type="Proteomes" id="UP001385951">
    <property type="component" value="Unassembled WGS sequence"/>
</dbReference>
<evidence type="ECO:0000313" key="1">
    <source>
        <dbReference type="EMBL" id="KAK7689529.1"/>
    </source>
</evidence>
<evidence type="ECO:0000313" key="2">
    <source>
        <dbReference type="Proteomes" id="UP001385951"/>
    </source>
</evidence>
<comment type="caution">
    <text evidence="1">The sequence shown here is derived from an EMBL/GenBank/DDBJ whole genome shotgun (WGS) entry which is preliminary data.</text>
</comment>
<organism evidence="1 2">
    <name type="scientific">Cerrena zonata</name>
    <dbReference type="NCBI Taxonomy" id="2478898"/>
    <lineage>
        <taxon>Eukaryota</taxon>
        <taxon>Fungi</taxon>
        <taxon>Dikarya</taxon>
        <taxon>Basidiomycota</taxon>
        <taxon>Agaricomycotina</taxon>
        <taxon>Agaricomycetes</taxon>
        <taxon>Polyporales</taxon>
        <taxon>Cerrenaceae</taxon>
        <taxon>Cerrena</taxon>
    </lineage>
</organism>
<gene>
    <name evidence="1" type="ORF">QCA50_007321</name>
</gene>
<name>A0AAW0GIF4_9APHY</name>
<dbReference type="AlphaFoldDB" id="A0AAW0GIF4"/>
<keyword evidence="2" id="KW-1185">Reference proteome</keyword>
<protein>
    <submittedName>
        <fullName evidence="1">Uncharacterized protein</fullName>
    </submittedName>
</protein>
<proteinExistence type="predicted"/>
<reference evidence="1 2" key="1">
    <citation type="submission" date="2022-09" db="EMBL/GenBank/DDBJ databases">
        <authorList>
            <person name="Palmer J.M."/>
        </authorList>
    </citation>
    <scope>NUCLEOTIDE SEQUENCE [LARGE SCALE GENOMIC DNA]</scope>
    <source>
        <strain evidence="1 2">DSM 7382</strain>
    </source>
</reference>
<dbReference type="EMBL" id="JASBNA010000008">
    <property type="protein sequence ID" value="KAK7689529.1"/>
    <property type="molecule type" value="Genomic_DNA"/>
</dbReference>